<evidence type="ECO:0000313" key="3">
    <source>
        <dbReference type="Proteomes" id="UP000070186"/>
    </source>
</evidence>
<dbReference type="InterPro" id="IPR029058">
    <property type="entry name" value="AB_hydrolase_fold"/>
</dbReference>
<protein>
    <recommendedName>
        <fullName evidence="1">AB hydrolase-1 domain-containing protein</fullName>
    </recommendedName>
</protein>
<sequence length="214" mass="23184">MKPALRTLGQSSDAPTLIVLLPGAYMTPEDYAKAGFFNAVTERRLAVDILAVDLDLSRISEGSALPALQAEILAPARRRYAKVWLGGISLGGLLTLCHNADTAGCVDGLCLLAPYPGSRLTTNAIAGAGGLDAWQATADELTDPEFRMWRWLQQPPAGLPVFVGYGSEDRFAGGMRQIAERFPAADRHAVPGGHDWPVWQRLWEHFLDRGYLAA</sequence>
<evidence type="ECO:0000313" key="2">
    <source>
        <dbReference type="EMBL" id="KXB29630.1"/>
    </source>
</evidence>
<gene>
    <name evidence="2" type="ORF">AT959_16990</name>
</gene>
<dbReference type="InterPro" id="IPR000073">
    <property type="entry name" value="AB_hydrolase_1"/>
</dbReference>
<feature type="domain" description="AB hydrolase-1" evidence="1">
    <location>
        <begin position="18"/>
        <end position="182"/>
    </location>
</feature>
<dbReference type="Gene3D" id="3.40.50.1820">
    <property type="entry name" value="alpha/beta hydrolase"/>
    <property type="match status" value="1"/>
</dbReference>
<reference evidence="2 3" key="1">
    <citation type="submission" date="2015-12" db="EMBL/GenBank/DDBJ databases">
        <title>Nitrous oxide reduction kinetics distinguish bacteria harboring typical versus atypical NosZ.</title>
        <authorList>
            <person name="Yoon S."/>
            <person name="Nissen S."/>
            <person name="Park D."/>
            <person name="Sanford R.A."/>
            <person name="Loeffler F.E."/>
        </authorList>
    </citation>
    <scope>NUCLEOTIDE SEQUENCE [LARGE SCALE GENOMIC DNA]</scope>
    <source>
        <strain evidence="2 3">ATCC BAA-841</strain>
    </source>
</reference>
<keyword evidence="3" id="KW-1185">Reference proteome</keyword>
<dbReference type="Proteomes" id="UP000070186">
    <property type="component" value="Unassembled WGS sequence"/>
</dbReference>
<dbReference type="SUPFAM" id="SSF53474">
    <property type="entry name" value="alpha/beta-Hydrolases"/>
    <property type="match status" value="1"/>
</dbReference>
<comment type="caution">
    <text evidence="2">The sequence shown here is derived from an EMBL/GenBank/DDBJ whole genome shotgun (WGS) entry which is preliminary data.</text>
</comment>
<accession>A0A133XF94</accession>
<dbReference type="RefSeq" id="WP_066885627.1">
    <property type="nucleotide sequence ID" value="NZ_LODL01000035.1"/>
</dbReference>
<dbReference type="EMBL" id="LODL01000035">
    <property type="protein sequence ID" value="KXB29630.1"/>
    <property type="molecule type" value="Genomic_DNA"/>
</dbReference>
<dbReference type="AlphaFoldDB" id="A0A133XF94"/>
<dbReference type="Pfam" id="PF12697">
    <property type="entry name" value="Abhydrolase_6"/>
    <property type="match status" value="1"/>
</dbReference>
<proteinExistence type="predicted"/>
<name>A0A133XF94_9RHOO</name>
<dbReference type="STRING" id="281362.AT959_16990"/>
<organism evidence="2 3">
    <name type="scientific">Dechloromonas denitrificans</name>
    <dbReference type="NCBI Taxonomy" id="281362"/>
    <lineage>
        <taxon>Bacteria</taxon>
        <taxon>Pseudomonadati</taxon>
        <taxon>Pseudomonadota</taxon>
        <taxon>Betaproteobacteria</taxon>
        <taxon>Rhodocyclales</taxon>
        <taxon>Azonexaceae</taxon>
        <taxon>Dechloromonas</taxon>
    </lineage>
</organism>
<evidence type="ECO:0000259" key="1">
    <source>
        <dbReference type="Pfam" id="PF12697"/>
    </source>
</evidence>